<dbReference type="Pfam" id="PF00149">
    <property type="entry name" value="Metallophos"/>
    <property type="match status" value="1"/>
</dbReference>
<evidence type="ECO:0000313" key="4">
    <source>
        <dbReference type="EMBL" id="MDT7827340.1"/>
    </source>
</evidence>
<evidence type="ECO:0000313" key="5">
    <source>
        <dbReference type="Proteomes" id="UP001250656"/>
    </source>
</evidence>
<evidence type="ECO:0000259" key="3">
    <source>
        <dbReference type="Pfam" id="PF00149"/>
    </source>
</evidence>
<feature type="region of interest" description="Disordered" evidence="1">
    <location>
        <begin position="28"/>
        <end position="52"/>
    </location>
</feature>
<protein>
    <submittedName>
        <fullName evidence="4">Metallophosphoesterase</fullName>
    </submittedName>
</protein>
<dbReference type="InterPro" id="IPR029052">
    <property type="entry name" value="Metallo-depent_PP-like"/>
</dbReference>
<dbReference type="EMBL" id="JAVTTP010000001">
    <property type="protein sequence ID" value="MDT7827340.1"/>
    <property type="molecule type" value="Genomic_DNA"/>
</dbReference>
<proteinExistence type="predicted"/>
<keyword evidence="5" id="KW-1185">Reference proteome</keyword>
<dbReference type="Gene3D" id="3.60.21.10">
    <property type="match status" value="1"/>
</dbReference>
<keyword evidence="2" id="KW-0732">Signal</keyword>
<dbReference type="RefSeq" id="WP_314012215.1">
    <property type="nucleotide sequence ID" value="NZ_JAVTTP010000001.1"/>
</dbReference>
<dbReference type="PROSITE" id="PS51257">
    <property type="entry name" value="PROKAR_LIPOPROTEIN"/>
    <property type="match status" value="1"/>
</dbReference>
<feature type="chain" id="PRO_5046983412" evidence="2">
    <location>
        <begin position="25"/>
        <end position="312"/>
    </location>
</feature>
<reference evidence="4 5" key="1">
    <citation type="submission" date="2023-09" db="EMBL/GenBank/DDBJ databases">
        <title>Novel taxa isolated from Blanes Bay.</title>
        <authorList>
            <person name="Rey-Velasco X."/>
            <person name="Lucena T."/>
        </authorList>
    </citation>
    <scope>NUCLEOTIDE SEQUENCE [LARGE SCALE GENOMIC DNA]</scope>
    <source>
        <strain evidence="4 5">S334</strain>
    </source>
</reference>
<feature type="signal peptide" evidence="2">
    <location>
        <begin position="1"/>
        <end position="24"/>
    </location>
</feature>
<name>A0ABU3L157_9FLAO</name>
<dbReference type="Proteomes" id="UP001250656">
    <property type="component" value="Unassembled WGS sequence"/>
</dbReference>
<organism evidence="4 5">
    <name type="scientific">Pricia mediterranea</name>
    <dbReference type="NCBI Taxonomy" id="3076079"/>
    <lineage>
        <taxon>Bacteria</taxon>
        <taxon>Pseudomonadati</taxon>
        <taxon>Bacteroidota</taxon>
        <taxon>Flavobacteriia</taxon>
        <taxon>Flavobacteriales</taxon>
        <taxon>Flavobacteriaceae</taxon>
        <taxon>Pricia</taxon>
    </lineage>
</organism>
<feature type="domain" description="Calcineurin-like phosphoesterase" evidence="3">
    <location>
        <begin position="62"/>
        <end position="161"/>
    </location>
</feature>
<dbReference type="SUPFAM" id="SSF56300">
    <property type="entry name" value="Metallo-dependent phosphatases"/>
    <property type="match status" value="1"/>
</dbReference>
<comment type="caution">
    <text evidence="4">The sequence shown here is derived from an EMBL/GenBank/DDBJ whole genome shotgun (WGS) entry which is preliminary data.</text>
</comment>
<gene>
    <name evidence="4" type="ORF">RQM65_01515</name>
</gene>
<dbReference type="InterPro" id="IPR004843">
    <property type="entry name" value="Calcineurin-like_PHP"/>
</dbReference>
<evidence type="ECO:0000256" key="1">
    <source>
        <dbReference type="SAM" id="MobiDB-lite"/>
    </source>
</evidence>
<sequence length="312" mass="35048">MRIRFENSVMHVLVVALCATTFMGCSGSSDNPVPQPDDGNAGGVIDTSGTGNAVDDYPSTVFTAIGDVPYNEEQREGLTALIETHNAKSQSEFVVHVGDIKPGSAPCNEEVYKEVSEQLKQFKSPTFVVLGDNEYNDCENPEAALGFWNQYFLHFNGQWEFQQEVYYQEVRPENFAWTQNAVLFLGLNLVGSSVHDPQEWDQRLAENADYVEEQFKLYGDDIEAAVLFGHANMTEIGPDKFSLFTDRFRAAALSFGKPVLYLQGDGHFWFQNRPWPEENILRVQIEGGANAVQITVDADLKEPFAFDREFLD</sequence>
<accession>A0ABU3L157</accession>
<evidence type="ECO:0000256" key="2">
    <source>
        <dbReference type="SAM" id="SignalP"/>
    </source>
</evidence>